<name>A0A1B4V6L6_9GAMM</name>
<evidence type="ECO:0000256" key="1">
    <source>
        <dbReference type="ARBA" id="ARBA00022737"/>
    </source>
</evidence>
<dbReference type="GO" id="GO:0004623">
    <property type="term" value="F:phospholipase A2 activity"/>
    <property type="evidence" value="ECO:0007669"/>
    <property type="project" value="InterPro"/>
</dbReference>
<dbReference type="InterPro" id="IPR050708">
    <property type="entry name" value="T6SS_VgrG/RHS"/>
</dbReference>
<dbReference type="InterPro" id="IPR006530">
    <property type="entry name" value="YD"/>
</dbReference>
<dbReference type="PANTHER" id="PTHR32305:SF15">
    <property type="entry name" value="PROTEIN RHSA-RELATED"/>
    <property type="match status" value="1"/>
</dbReference>
<evidence type="ECO:0000256" key="2">
    <source>
        <dbReference type="SAM" id="SignalP"/>
    </source>
</evidence>
<evidence type="ECO:0000313" key="5">
    <source>
        <dbReference type="EMBL" id="BAU46914.1"/>
    </source>
</evidence>
<dbReference type="Pfam" id="PF05593">
    <property type="entry name" value="RHS_repeat"/>
    <property type="match status" value="3"/>
</dbReference>
<dbReference type="Pfam" id="PF20148">
    <property type="entry name" value="DUF6531"/>
    <property type="match status" value="1"/>
</dbReference>
<dbReference type="InterPro" id="IPR031325">
    <property type="entry name" value="RHS_repeat"/>
</dbReference>
<feature type="domain" description="Teneurin-like YD-shell" evidence="4">
    <location>
        <begin position="994"/>
        <end position="1251"/>
    </location>
</feature>
<dbReference type="Gene3D" id="2.180.10.10">
    <property type="entry name" value="RHS repeat-associated core"/>
    <property type="match status" value="3"/>
</dbReference>
<proteinExistence type="predicted"/>
<dbReference type="InterPro" id="IPR036444">
    <property type="entry name" value="PLipase_A2_dom_sf"/>
</dbReference>
<evidence type="ECO:0000259" key="4">
    <source>
        <dbReference type="Pfam" id="PF25023"/>
    </source>
</evidence>
<dbReference type="Pfam" id="PF25023">
    <property type="entry name" value="TEN_YD-shell"/>
    <property type="match status" value="1"/>
</dbReference>
<dbReference type="SUPFAM" id="SSF48619">
    <property type="entry name" value="Phospholipase A2, PLA2"/>
    <property type="match status" value="1"/>
</dbReference>
<evidence type="ECO:0000259" key="3">
    <source>
        <dbReference type="Pfam" id="PF20148"/>
    </source>
</evidence>
<dbReference type="Proteomes" id="UP000218899">
    <property type="component" value="Chromosome"/>
</dbReference>
<accession>A0A1B4V6L6</accession>
<sequence>MQALIAALALLVSLDVFAAQNEHHMGLYGNAPEAAAACKAGYDAGPDYPGYCSDIGCWWKENDCSNPVQSSVNFCAAGTGYSVRWALIQRDPYPIAKDGYNYYYCSNSEPVCPNALGDGLGEGDTYDPNQDKCVPATPPPPCNEDTSRGNPCDAATGSKYETEVDLRASNGLPSVTRSYNSILAESTGSTLGSGWAISLDNRRLSIFGTSVKIHLPDGRWENFTCNNGTCQGKADSDLRLAQDASGYTLTHLDGSSERYGIDGALQTEADSAGRTTTYTVDAQGRLIVTGPFGHTLTLAYDAAGRVDTITDSAGHVIDYTYTAAGTGHNLTRVDYPDDTAKLYHYEDPNFPHHLTGISYVEANGVVTRYGTYSYDTTGKAYSTEHAGGQERFTLVYDSDTQTTVTDAASTREVMTFEANLGVKNLVNKVNQGDGKSLVQRFDANNNQTCKKDEEGRVTTYIYNATNQRTSMTEGLTGGCPTGTATPETRTTTYQYLSPDLDLLTLVESPSVASGQVKRITLAYEDTRFPLLPTAITQSGYKPDGTPVSRRVGLAYNDDGQLWTIDGPRTDVADVTTFAYYDCTTGAACGQLSSVTNALGQVTTYDLYDGNGRVTQLTDPRGIRTEYEYDLRGRVTKIKETNGSGVSRTTEYSYYASGKVKTYKDPDGVTLTYVYYDSQDLYSVTDNLGNQIRYAYDTRGNRRQAYTYDPQGALKQTLDTDYDLRNRVETLTHGGSITRQVHDAIGNLVSETDPNLNPATVHHYDALNRLYETIDRMAKVTTYGYDVNDRLTRVTAPKSASETVTTQYVYDDLGNLLQEISPDRGTMTYTHDEAGNVLTQTNALSQVTTYTYDALNRPLTQTSSATNTPAYSYAYDTCGAGLLCQIMRNGGFHLYFGYDAWFRQDYELAVTGLYSFASYSLGGRLNQLRYPSGRRVDYTYDAAGQVTEVSTTLNGQTTALASGIAYYPFGPVASLTLGNGLAQSYELDLAYRSTYDHADPYAKDIERDANGNVTFLIDPDTTRQEFGYDALDRLAAATDTAGTYAALGYTYDDNGNRLTETRAGDTTDYGYGTNTNRLTSVGGQSRVVNAVGNTVYIPGTGLLAYDGYGRLLSAQGQGATYFYDPFNRRLRKNVNGAITSFHYLPGGELLIESSGGTSREYVYLNGAPLARIDGEFVYYFHTDHFGTVRAMTDAAGNTIWAQAGEPFGAATAIGVVDNNLRFPGQYYDQETGLHYNWNRYYDPKTGRYVTSDPVGLTGGLNTYLYVKANPLRWIDPLGLDITGDWEPEGSVGRPSIPYGLPGSAGSICGSGFKFPEFGFRDACQKHDDCYGTCGTNKTWCDFQFQWNARQSCPVGDWRCLLLAEAYFEGVLHGGGGAYAQAQEEACTECKK</sequence>
<keyword evidence="6" id="KW-1185">Reference proteome</keyword>
<dbReference type="KEGG" id="sva:SVA_0332"/>
<dbReference type="GO" id="GO:0050482">
    <property type="term" value="P:arachidonate secretion"/>
    <property type="evidence" value="ECO:0007669"/>
    <property type="project" value="InterPro"/>
</dbReference>
<keyword evidence="2" id="KW-0732">Signal</keyword>
<dbReference type="PANTHER" id="PTHR32305">
    <property type="match status" value="1"/>
</dbReference>
<dbReference type="GO" id="GO:0006644">
    <property type="term" value="P:phospholipid metabolic process"/>
    <property type="evidence" value="ECO:0007669"/>
    <property type="project" value="InterPro"/>
</dbReference>
<gene>
    <name evidence="5" type="ORF">SVA_0332</name>
</gene>
<protein>
    <submittedName>
        <fullName evidence="5">Type IV secretion protein Rhs</fullName>
    </submittedName>
</protein>
<dbReference type="InterPro" id="IPR045351">
    <property type="entry name" value="DUF6531"/>
</dbReference>
<dbReference type="InterPro" id="IPR022385">
    <property type="entry name" value="Rhs_assc_core"/>
</dbReference>
<dbReference type="InterPro" id="IPR056823">
    <property type="entry name" value="TEN-like_YD-shell"/>
</dbReference>
<dbReference type="NCBIfam" id="TIGR03696">
    <property type="entry name" value="Rhs_assc_core"/>
    <property type="match status" value="1"/>
</dbReference>
<organism evidence="5 6">
    <name type="scientific">Sulfurifustis variabilis</name>
    <dbReference type="NCBI Taxonomy" id="1675686"/>
    <lineage>
        <taxon>Bacteria</taxon>
        <taxon>Pseudomonadati</taxon>
        <taxon>Pseudomonadota</taxon>
        <taxon>Gammaproteobacteria</taxon>
        <taxon>Acidiferrobacterales</taxon>
        <taxon>Acidiferrobacteraceae</taxon>
        <taxon>Sulfurifustis</taxon>
    </lineage>
</organism>
<reference evidence="5 6" key="1">
    <citation type="submission" date="2015-08" db="EMBL/GenBank/DDBJ databases">
        <title>Complete genome sequence of Sulfurifustis variabilis.</title>
        <authorList>
            <person name="Miura A."/>
            <person name="Kojima H."/>
            <person name="Fukui M."/>
        </authorList>
    </citation>
    <scope>NUCLEOTIDE SEQUENCE [LARGE SCALE GENOMIC DNA]</scope>
    <source>
        <strain evidence="6">skN76</strain>
    </source>
</reference>
<keyword evidence="1" id="KW-0677">Repeat</keyword>
<dbReference type="NCBIfam" id="TIGR01643">
    <property type="entry name" value="YD_repeat_2x"/>
    <property type="match status" value="4"/>
</dbReference>
<feature type="chain" id="PRO_5008571198" evidence="2">
    <location>
        <begin position="19"/>
        <end position="1390"/>
    </location>
</feature>
<feature type="domain" description="DUF6531" evidence="3">
    <location>
        <begin position="149"/>
        <end position="223"/>
    </location>
</feature>
<evidence type="ECO:0000313" key="6">
    <source>
        <dbReference type="Proteomes" id="UP000218899"/>
    </source>
</evidence>
<dbReference type="PRINTS" id="PR00394">
    <property type="entry name" value="RHSPROTEIN"/>
</dbReference>
<dbReference type="EMBL" id="AP014936">
    <property type="protein sequence ID" value="BAU46914.1"/>
    <property type="molecule type" value="Genomic_DNA"/>
</dbReference>
<dbReference type="Gene3D" id="1.20.90.10">
    <property type="entry name" value="Phospholipase A2 domain"/>
    <property type="match status" value="1"/>
</dbReference>
<feature type="signal peptide" evidence="2">
    <location>
        <begin position="1"/>
        <end position="18"/>
    </location>
</feature>